<sequence length="595" mass="66806">MTHDKGFELFGGSMPSLVERVHPKPLLLGEKANTAFNESVVDVLHSRKRIEGSVFADHIARLRERLYGESSTTGEPIPWSFDPMWARRVIRDDPRSLGEEFEERTRECSEMIENGCGVLDHIDRLRAQGARPDTSPGNGPAWLVAVSGEDGLVREVLNQAKAGANQGRSTKSAELSGCPHPVWIQVMDEYGLRGAAAYPIFGSGVWLSGLSSGEFRDWRQDYLCTLIYGFYLEYNLDALGTPQCNHFIRDLSCLWNVPGLPAELHARRTHLLAEMTYVDVKRRSEASLRSIPTTGLSAWVFKDRDLWRDFKACDSSMFGHYLSCVPGDIGRDDLMLTGMTQDWADIGPDLRNGECAQSVLTLTRGSLSTAALVECYERTVWMLNALLTPEAGVQRTRFALMIVIMDINVWNSCAHRHDIWRYFMLGAEACAQARDRDLYKSCQLADCYSSDFEPTLPQGSSRVTVRRRPLPYSVVVAGRSFSGTIDLHTVVADAVESGLFPRAFVEYQYVIPKLYERKALTPSEFISHMDGFYCEQHAILMRAAHEADFSEAFATALILFVMEQWWFGINLAIGLGSLIEAQPGHTANDRVYQDR</sequence>
<dbReference type="PATRIC" id="fig|1278073.3.peg.2490"/>
<proteinExistence type="predicted"/>
<name>L7U6M9_MYXSD</name>
<dbReference type="EMBL" id="CP004025">
    <property type="protein sequence ID" value="AGC43773.1"/>
    <property type="molecule type" value="Genomic_DNA"/>
</dbReference>
<dbReference type="KEGG" id="msd:MYSTI_02457"/>
<organism evidence="1 2">
    <name type="scientific">Myxococcus stipitatus (strain DSM 14675 / JCM 12634 / Mx s8)</name>
    <dbReference type="NCBI Taxonomy" id="1278073"/>
    <lineage>
        <taxon>Bacteria</taxon>
        <taxon>Pseudomonadati</taxon>
        <taxon>Myxococcota</taxon>
        <taxon>Myxococcia</taxon>
        <taxon>Myxococcales</taxon>
        <taxon>Cystobacterineae</taxon>
        <taxon>Myxococcaceae</taxon>
        <taxon>Myxococcus</taxon>
    </lineage>
</organism>
<dbReference type="eggNOG" id="ENOG5033SYT">
    <property type="taxonomic scope" value="Bacteria"/>
</dbReference>
<dbReference type="HOGENOM" id="CLU_493403_0_0_7"/>
<accession>L7U6M9</accession>
<evidence type="ECO:0000313" key="1">
    <source>
        <dbReference type="EMBL" id="AGC43773.1"/>
    </source>
</evidence>
<gene>
    <name evidence="1" type="ordered locus">MYSTI_02457</name>
</gene>
<reference evidence="1 2" key="1">
    <citation type="journal article" date="2013" name="Genome Announc.">
        <title>Complete genome sequence of Myxococcus stipitatus strain DSM 14675, a fruiting myxobacterium.</title>
        <authorList>
            <person name="Huntley S."/>
            <person name="Kneip S."/>
            <person name="Treuner-Lange A."/>
            <person name="Sogaard-Andersen L."/>
        </authorList>
    </citation>
    <scope>NUCLEOTIDE SEQUENCE [LARGE SCALE GENOMIC DNA]</scope>
    <source>
        <strain evidence="2">DSM 14675 / JCM 12634 / Mx s8</strain>
    </source>
</reference>
<dbReference type="Proteomes" id="UP000011131">
    <property type="component" value="Chromosome"/>
</dbReference>
<evidence type="ECO:0000313" key="2">
    <source>
        <dbReference type="Proteomes" id="UP000011131"/>
    </source>
</evidence>
<protein>
    <submittedName>
        <fullName evidence="1">Uncharacterized protein</fullName>
    </submittedName>
</protein>
<keyword evidence="2" id="KW-1185">Reference proteome</keyword>
<dbReference type="AlphaFoldDB" id="L7U6M9"/>